<keyword evidence="1" id="KW-0812">Transmembrane</keyword>
<feature type="transmembrane region" description="Helical" evidence="1">
    <location>
        <begin position="83"/>
        <end position="103"/>
    </location>
</feature>
<dbReference type="EnsemblPlants" id="Bra034997.1">
    <property type="protein sequence ID" value="Bra034997.1-P"/>
    <property type="gene ID" value="Bra034997"/>
</dbReference>
<dbReference type="Gramene" id="Bra034997.1">
    <property type="protein sequence ID" value="Bra034997.1-P"/>
    <property type="gene ID" value="Bra034997"/>
</dbReference>
<dbReference type="AlphaFoldDB" id="M4F1Q1"/>
<keyword evidence="1" id="KW-0472">Membrane</keyword>
<dbReference type="Proteomes" id="UP000011750">
    <property type="component" value="Chromosome A09"/>
</dbReference>
<reference evidence="3" key="2">
    <citation type="journal article" date="2018" name="Hortic Res">
        <title>Improved Brassica rapa reference genome by single-molecule sequencing and chromosome conformation capture technologies.</title>
        <authorList>
            <person name="Zhang L."/>
            <person name="Cai X."/>
            <person name="Wu J."/>
            <person name="Liu M."/>
            <person name="Grob S."/>
            <person name="Cheng F."/>
            <person name="Liang J."/>
            <person name="Cai C."/>
            <person name="Liu Z."/>
            <person name="Liu B."/>
            <person name="Wang F."/>
            <person name="Li S."/>
            <person name="Liu F."/>
            <person name="Li X."/>
            <person name="Cheng L."/>
            <person name="Yang W."/>
            <person name="Li M.H."/>
            <person name="Grossniklaus U."/>
            <person name="Zheng H."/>
            <person name="Wang X."/>
        </authorList>
    </citation>
    <scope>NUCLEOTIDE SEQUENCE [LARGE SCALE GENOMIC DNA]</scope>
    <source>
        <strain evidence="3">cv. Chiifu-401-42</strain>
    </source>
</reference>
<evidence type="ECO:0000313" key="2">
    <source>
        <dbReference type="EnsemblPlants" id="Bra034997.1-P"/>
    </source>
</evidence>
<protein>
    <submittedName>
        <fullName evidence="2">Uncharacterized protein</fullName>
    </submittedName>
</protein>
<proteinExistence type="predicted"/>
<feature type="transmembrane region" description="Helical" evidence="1">
    <location>
        <begin position="6"/>
        <end position="26"/>
    </location>
</feature>
<accession>M4F1Q1</accession>
<evidence type="ECO:0000313" key="3">
    <source>
        <dbReference type="Proteomes" id="UP000011750"/>
    </source>
</evidence>
<keyword evidence="3" id="KW-1185">Reference proteome</keyword>
<evidence type="ECO:0000256" key="1">
    <source>
        <dbReference type="SAM" id="Phobius"/>
    </source>
</evidence>
<keyword evidence="1" id="KW-1133">Transmembrane helix</keyword>
<sequence>MVAKLIPYSKSLICLATLNYLVLFVSSREKAENFVKERDEIASDSLSDENPRQVFKNCVGSKVHSADQMIIWMTQHRALKLHMYSLHLSLLSGLMAIMILFLFNSKGAQHGPDDRIPVQNPIASKVSDGTSRTVVEQTDGVAATLVKIQMSTIKLPHLLYQKEGVQHLTIRLLAQRMERRHGWIRSN</sequence>
<organism evidence="2 3">
    <name type="scientific">Brassica campestris</name>
    <name type="common">Field mustard</name>
    <dbReference type="NCBI Taxonomy" id="3711"/>
    <lineage>
        <taxon>Eukaryota</taxon>
        <taxon>Viridiplantae</taxon>
        <taxon>Streptophyta</taxon>
        <taxon>Embryophyta</taxon>
        <taxon>Tracheophyta</taxon>
        <taxon>Spermatophyta</taxon>
        <taxon>Magnoliopsida</taxon>
        <taxon>eudicotyledons</taxon>
        <taxon>Gunneridae</taxon>
        <taxon>Pentapetalae</taxon>
        <taxon>rosids</taxon>
        <taxon>malvids</taxon>
        <taxon>Brassicales</taxon>
        <taxon>Brassicaceae</taxon>
        <taxon>Brassiceae</taxon>
        <taxon>Brassica</taxon>
    </lineage>
</organism>
<dbReference type="HOGENOM" id="CLU_1449629_0_0_1"/>
<reference evidence="3" key="1">
    <citation type="journal article" date="2011" name="Nat. Genet.">
        <title>The genome of the mesopolyploid crop species Brassica rapa.</title>
        <authorList>
            <consortium name="Brassica rapa Genome Sequencing Project Consortium"/>
            <person name="Wang X."/>
            <person name="Wang H."/>
            <person name="Wang J."/>
            <person name="Sun R."/>
            <person name="Wu J."/>
            <person name="Liu S."/>
            <person name="Bai Y."/>
            <person name="Mun J.H."/>
            <person name="Bancroft I."/>
            <person name="Cheng F."/>
            <person name="Huang S."/>
            <person name="Li X."/>
            <person name="Hua W."/>
            <person name="Wang J."/>
            <person name="Wang X."/>
            <person name="Freeling M."/>
            <person name="Pires J.C."/>
            <person name="Paterson A.H."/>
            <person name="Chalhoub B."/>
            <person name="Wang B."/>
            <person name="Hayward A."/>
            <person name="Sharpe A.G."/>
            <person name="Park B.S."/>
            <person name="Weisshaar B."/>
            <person name="Liu B."/>
            <person name="Li B."/>
            <person name="Liu B."/>
            <person name="Tong C."/>
            <person name="Song C."/>
            <person name="Duran C."/>
            <person name="Peng C."/>
            <person name="Geng C."/>
            <person name="Koh C."/>
            <person name="Lin C."/>
            <person name="Edwards D."/>
            <person name="Mu D."/>
            <person name="Shen D."/>
            <person name="Soumpourou E."/>
            <person name="Li F."/>
            <person name="Fraser F."/>
            <person name="Conant G."/>
            <person name="Lassalle G."/>
            <person name="King G.J."/>
            <person name="Bonnema G."/>
            <person name="Tang H."/>
            <person name="Wang H."/>
            <person name="Belcram H."/>
            <person name="Zhou H."/>
            <person name="Hirakawa H."/>
            <person name="Abe H."/>
            <person name="Guo H."/>
            <person name="Wang H."/>
            <person name="Jin H."/>
            <person name="Parkin I.A."/>
            <person name="Batley J."/>
            <person name="Kim J.S."/>
            <person name="Just J."/>
            <person name="Li J."/>
            <person name="Xu J."/>
            <person name="Deng J."/>
            <person name="Kim J.A."/>
            <person name="Li J."/>
            <person name="Yu J."/>
            <person name="Meng J."/>
            <person name="Wang J."/>
            <person name="Min J."/>
            <person name="Poulain J."/>
            <person name="Wang J."/>
            <person name="Hatakeyama K."/>
            <person name="Wu K."/>
            <person name="Wang L."/>
            <person name="Fang L."/>
            <person name="Trick M."/>
            <person name="Links M.G."/>
            <person name="Zhao M."/>
            <person name="Jin M."/>
            <person name="Ramchiary N."/>
            <person name="Drou N."/>
            <person name="Berkman P.J."/>
            <person name="Cai Q."/>
            <person name="Huang Q."/>
            <person name="Li R."/>
            <person name="Tabata S."/>
            <person name="Cheng S."/>
            <person name="Zhang S."/>
            <person name="Zhang S."/>
            <person name="Huang S."/>
            <person name="Sato S."/>
            <person name="Sun S."/>
            <person name="Kwon S.J."/>
            <person name="Choi S.R."/>
            <person name="Lee T.H."/>
            <person name="Fan W."/>
            <person name="Zhao X."/>
            <person name="Tan X."/>
            <person name="Xu X."/>
            <person name="Wang Y."/>
            <person name="Qiu Y."/>
            <person name="Yin Y."/>
            <person name="Li Y."/>
            <person name="Du Y."/>
            <person name="Liao Y."/>
            <person name="Lim Y."/>
            <person name="Narusaka Y."/>
            <person name="Wang Y."/>
            <person name="Wang Z."/>
            <person name="Li Z."/>
            <person name="Wang Z."/>
            <person name="Xiong Z."/>
            <person name="Zhang Z."/>
        </authorList>
    </citation>
    <scope>NUCLEOTIDE SEQUENCE [LARGE SCALE GENOMIC DNA]</scope>
    <source>
        <strain evidence="3">cv. Chiifu-401-42</strain>
    </source>
</reference>
<dbReference type="Gramene" id="Bra027721.1">
    <property type="protein sequence ID" value="Bra027721.1-P"/>
    <property type="gene ID" value="Bra027721"/>
</dbReference>
<name>M4F1Q1_BRACM</name>
<dbReference type="EnsemblPlants" id="Bra027721.1">
    <property type="protein sequence ID" value="Bra027721.1-P"/>
    <property type="gene ID" value="Bra027721"/>
</dbReference>
<reference evidence="2" key="3">
    <citation type="submission" date="2023-03" db="UniProtKB">
        <authorList>
            <consortium name="EnsemblPlants"/>
        </authorList>
    </citation>
    <scope>IDENTIFICATION</scope>
    <source>
        <strain evidence="2">cv. Chiifu-401-42</strain>
    </source>
</reference>